<organism evidence="2 3">
    <name type="scientific">Merdimmobilis hominis</name>
    <dbReference type="NCBI Taxonomy" id="2897707"/>
    <lineage>
        <taxon>Bacteria</taxon>
        <taxon>Bacillati</taxon>
        <taxon>Bacillota</taxon>
        <taxon>Clostridia</taxon>
        <taxon>Eubacteriales</taxon>
        <taxon>Oscillospiraceae</taxon>
        <taxon>Merdimmobilis</taxon>
    </lineage>
</organism>
<reference evidence="2" key="2">
    <citation type="journal article" date="2021" name="Sci. Rep.">
        <title>The distribution of antibiotic resistance genes in chicken gut microbiota commensals.</title>
        <authorList>
            <person name="Juricova H."/>
            <person name="Matiasovicova J."/>
            <person name="Kubasova T."/>
            <person name="Cejkova D."/>
            <person name="Rychlik I."/>
        </authorList>
    </citation>
    <scope>NUCLEOTIDE SEQUENCE</scope>
    <source>
        <strain evidence="2">An559</strain>
    </source>
</reference>
<dbReference type="RefSeq" id="WP_204447682.1">
    <property type="nucleotide sequence ID" value="NZ_JACJKY010000020.1"/>
</dbReference>
<dbReference type="InterPro" id="IPR005122">
    <property type="entry name" value="Uracil-DNA_glycosylase-like"/>
</dbReference>
<sequence length="167" mass="18853">MDSNTVLHELAPVFDKQSRVLFLGTIPSPKSREKGFYYAHPQNRFWPVLAAVFGEEIPQTTEQRRNFALSHGIALWDVLASCTIRGADDQSIKDPVANDLSIILNHADIRAIFTTGKKAAALYKKYCLPQTKREAIELPSTSPANCRYYTLERLCDVYRSALHTILL</sequence>
<evidence type="ECO:0000259" key="1">
    <source>
        <dbReference type="SMART" id="SM00986"/>
    </source>
</evidence>
<dbReference type="EMBL" id="JACJKY010000020">
    <property type="protein sequence ID" value="MBM6921589.1"/>
    <property type="molecule type" value="Genomic_DNA"/>
</dbReference>
<dbReference type="SUPFAM" id="SSF52141">
    <property type="entry name" value="Uracil-DNA glycosylase-like"/>
    <property type="match status" value="1"/>
</dbReference>
<dbReference type="InterPro" id="IPR026353">
    <property type="entry name" value="Hypoxan-DNA_Glyclase"/>
</dbReference>
<keyword evidence="2" id="KW-0326">Glycosidase</keyword>
<accession>A0A938XAG1</accession>
<dbReference type="CDD" id="cd10032">
    <property type="entry name" value="UDG-F6_HDG"/>
    <property type="match status" value="1"/>
</dbReference>
<dbReference type="SMART" id="SM00986">
    <property type="entry name" value="UDG"/>
    <property type="match status" value="1"/>
</dbReference>
<dbReference type="AlphaFoldDB" id="A0A938XAG1"/>
<feature type="domain" description="Uracil-DNA glycosylase-like" evidence="1">
    <location>
        <begin position="11"/>
        <end position="155"/>
    </location>
</feature>
<reference evidence="2" key="1">
    <citation type="submission" date="2020-08" db="EMBL/GenBank/DDBJ databases">
        <authorList>
            <person name="Cejkova D."/>
            <person name="Kubasova T."/>
            <person name="Jahodarova E."/>
            <person name="Rychlik I."/>
        </authorList>
    </citation>
    <scope>NUCLEOTIDE SEQUENCE</scope>
    <source>
        <strain evidence="2">An559</strain>
    </source>
</reference>
<dbReference type="SMART" id="SM00987">
    <property type="entry name" value="UreE_C"/>
    <property type="match status" value="1"/>
</dbReference>
<dbReference type="GO" id="GO:0033958">
    <property type="term" value="F:DNA-deoxyinosine glycosylase activity"/>
    <property type="evidence" value="ECO:0007669"/>
    <property type="project" value="UniProtKB-EC"/>
</dbReference>
<protein>
    <submittedName>
        <fullName evidence="2">DNA-deoxyinosine glycosylase</fullName>
        <ecNumber evidence="2">3.2.2.15</ecNumber>
    </submittedName>
</protein>
<proteinExistence type="predicted"/>
<comment type="caution">
    <text evidence="2">The sequence shown here is derived from an EMBL/GenBank/DDBJ whole genome shotgun (WGS) entry which is preliminary data.</text>
</comment>
<keyword evidence="3" id="KW-1185">Reference proteome</keyword>
<dbReference type="EC" id="3.2.2.15" evidence="2"/>
<name>A0A938XAG1_9FIRM</name>
<dbReference type="Proteomes" id="UP000774750">
    <property type="component" value="Unassembled WGS sequence"/>
</dbReference>
<dbReference type="NCBIfam" id="TIGR04274">
    <property type="entry name" value="hypoxanDNAglyco"/>
    <property type="match status" value="1"/>
</dbReference>
<keyword evidence="2" id="KW-0378">Hydrolase</keyword>
<dbReference type="Gene3D" id="3.40.470.10">
    <property type="entry name" value="Uracil-DNA glycosylase-like domain"/>
    <property type="match status" value="1"/>
</dbReference>
<evidence type="ECO:0000313" key="2">
    <source>
        <dbReference type="EMBL" id="MBM6921589.1"/>
    </source>
</evidence>
<dbReference type="Pfam" id="PF03167">
    <property type="entry name" value="UDG"/>
    <property type="match status" value="1"/>
</dbReference>
<dbReference type="InterPro" id="IPR036895">
    <property type="entry name" value="Uracil-DNA_glycosylase-like_sf"/>
</dbReference>
<gene>
    <name evidence="2" type="ORF">H6A12_10550</name>
</gene>
<evidence type="ECO:0000313" key="3">
    <source>
        <dbReference type="Proteomes" id="UP000774750"/>
    </source>
</evidence>